<dbReference type="AlphaFoldDB" id="A0A9D1ZPH7"/>
<evidence type="ECO:0000313" key="3">
    <source>
        <dbReference type="Proteomes" id="UP000824013"/>
    </source>
</evidence>
<keyword evidence="1" id="KW-0812">Transmembrane</keyword>
<dbReference type="Pfam" id="PF12822">
    <property type="entry name" value="ECF_trnsprt"/>
    <property type="match status" value="1"/>
</dbReference>
<dbReference type="EMBL" id="DXCM01000018">
    <property type="protein sequence ID" value="HIY91704.1"/>
    <property type="molecule type" value="Genomic_DNA"/>
</dbReference>
<accession>A0A9D1ZPH7</accession>
<feature type="transmembrane region" description="Helical" evidence="1">
    <location>
        <begin position="77"/>
        <end position="94"/>
    </location>
</feature>
<sequence>MLEVDKKISVYSISTMGLLVALMVVLSQVFGFETQLIKITFDFIPQVVLASLFGPFWTGICAAVADIIGGTLLGKGTFFIGFTLNSFISGWLYGKFFYKKEITLKSAFICVLLNTVIISLFLTPLWLSIMYNIPFTDPKLWAIRLVKAAIMLVVQTGVIVFFGKAIPFKTIAHRYVAR</sequence>
<feature type="transmembrane region" description="Helical" evidence="1">
    <location>
        <begin position="106"/>
        <end position="129"/>
    </location>
</feature>
<name>A0A9D1ZPH7_9LACO</name>
<organism evidence="2 3">
    <name type="scientific">Candidatus Companilactobacillus pullicola</name>
    <dbReference type="NCBI Taxonomy" id="2838523"/>
    <lineage>
        <taxon>Bacteria</taxon>
        <taxon>Bacillati</taxon>
        <taxon>Bacillota</taxon>
        <taxon>Bacilli</taxon>
        <taxon>Lactobacillales</taxon>
        <taxon>Lactobacillaceae</taxon>
        <taxon>Companilactobacillus</taxon>
    </lineage>
</organism>
<dbReference type="InterPro" id="IPR024529">
    <property type="entry name" value="ECF_trnsprt_substrate-spec"/>
</dbReference>
<dbReference type="GO" id="GO:0022857">
    <property type="term" value="F:transmembrane transporter activity"/>
    <property type="evidence" value="ECO:0007669"/>
    <property type="project" value="InterPro"/>
</dbReference>
<feature type="transmembrane region" description="Helical" evidence="1">
    <location>
        <begin position="141"/>
        <end position="162"/>
    </location>
</feature>
<evidence type="ECO:0000313" key="2">
    <source>
        <dbReference type="EMBL" id="HIY91704.1"/>
    </source>
</evidence>
<dbReference type="Proteomes" id="UP000824013">
    <property type="component" value="Unassembled WGS sequence"/>
</dbReference>
<proteinExistence type="predicted"/>
<gene>
    <name evidence="2" type="ORF">H9820_02015</name>
</gene>
<protein>
    <submittedName>
        <fullName evidence="2">Folate family ECF transporter S component</fullName>
    </submittedName>
</protein>
<feature type="transmembrane region" description="Helical" evidence="1">
    <location>
        <begin position="12"/>
        <end position="31"/>
    </location>
</feature>
<dbReference type="NCBIfam" id="TIGR04518">
    <property type="entry name" value="ECF_S_folT_fam"/>
    <property type="match status" value="1"/>
</dbReference>
<reference evidence="2" key="2">
    <citation type="submission" date="2021-04" db="EMBL/GenBank/DDBJ databases">
        <authorList>
            <person name="Gilroy R."/>
        </authorList>
    </citation>
    <scope>NUCLEOTIDE SEQUENCE</scope>
    <source>
        <strain evidence="2">3204</strain>
    </source>
</reference>
<evidence type="ECO:0000256" key="1">
    <source>
        <dbReference type="SAM" id="Phobius"/>
    </source>
</evidence>
<feature type="transmembrane region" description="Helical" evidence="1">
    <location>
        <begin position="43"/>
        <end position="65"/>
    </location>
</feature>
<keyword evidence="1" id="KW-0472">Membrane</keyword>
<dbReference type="Gene3D" id="1.10.1760.20">
    <property type="match status" value="1"/>
</dbReference>
<reference evidence="2" key="1">
    <citation type="journal article" date="2021" name="PeerJ">
        <title>Extensive microbial diversity within the chicken gut microbiome revealed by metagenomics and culture.</title>
        <authorList>
            <person name="Gilroy R."/>
            <person name="Ravi A."/>
            <person name="Getino M."/>
            <person name="Pursley I."/>
            <person name="Horton D.L."/>
            <person name="Alikhan N.F."/>
            <person name="Baker D."/>
            <person name="Gharbi K."/>
            <person name="Hall N."/>
            <person name="Watson M."/>
            <person name="Adriaenssens E.M."/>
            <person name="Foster-Nyarko E."/>
            <person name="Jarju S."/>
            <person name="Secka A."/>
            <person name="Antonio M."/>
            <person name="Oren A."/>
            <person name="Chaudhuri R.R."/>
            <person name="La Ragione R."/>
            <person name="Hildebrand F."/>
            <person name="Pallen M.J."/>
        </authorList>
    </citation>
    <scope>NUCLEOTIDE SEQUENCE</scope>
    <source>
        <strain evidence="2">3204</strain>
    </source>
</reference>
<comment type="caution">
    <text evidence="2">The sequence shown here is derived from an EMBL/GenBank/DDBJ whole genome shotgun (WGS) entry which is preliminary data.</text>
</comment>
<keyword evidence="1" id="KW-1133">Transmembrane helix</keyword>
<dbReference type="InterPro" id="IPR030949">
    <property type="entry name" value="ECF_S_folate_fam"/>
</dbReference>